<sequence length="193" mass="20768">MADRITEIVHLVRNVCEEENLRVTLKNSLKNGLAAGIGGTIGCILGGPWGGVPDRITEIVHLVRNVCDEEENLRFDPQKFLEKWPCGWYLVELSGCILGGPWGGVPGAAIGAAVAATIGEEFKPLAQVIAEWPDEAKQHLADNIESIMRRVDARDVATLAAMIAGATPALRAEIIAAVVDFCQNEMSLQITGR</sequence>
<accession>A0A8T0EPH3</accession>
<evidence type="ECO:0000313" key="3">
    <source>
        <dbReference type="Proteomes" id="UP000807504"/>
    </source>
</evidence>
<gene>
    <name evidence="2" type="ORF">HNY73_016984</name>
</gene>
<evidence type="ECO:0000256" key="1">
    <source>
        <dbReference type="ARBA" id="ARBA00029457"/>
    </source>
</evidence>
<dbReference type="Proteomes" id="UP000807504">
    <property type="component" value="Unassembled WGS sequence"/>
</dbReference>
<dbReference type="Pfam" id="PF20721">
    <property type="entry name" value="C19orf12"/>
    <property type="match status" value="1"/>
</dbReference>
<keyword evidence="3" id="KW-1185">Reference proteome</keyword>
<reference evidence="2" key="1">
    <citation type="journal article" date="2020" name="bioRxiv">
        <title>Chromosome-level reference genome of the European wasp spider Argiope bruennichi: a resource for studies on range expansion and evolutionary adaptation.</title>
        <authorList>
            <person name="Sheffer M.M."/>
            <person name="Hoppe A."/>
            <person name="Krehenwinkel H."/>
            <person name="Uhl G."/>
            <person name="Kuss A.W."/>
            <person name="Jensen L."/>
            <person name="Jensen C."/>
            <person name="Gillespie R.G."/>
            <person name="Hoff K.J."/>
            <person name="Prost S."/>
        </authorList>
    </citation>
    <scope>NUCLEOTIDE SEQUENCE</scope>
</reference>
<dbReference type="PANTHER" id="PTHR31493:SF1">
    <property type="entry name" value="PROTEIN C19ORF12"/>
    <property type="match status" value="1"/>
</dbReference>
<dbReference type="AlphaFoldDB" id="A0A8T0EPH3"/>
<dbReference type="InterPro" id="IPR033369">
    <property type="entry name" value="C19orf12"/>
</dbReference>
<dbReference type="PANTHER" id="PTHR31493">
    <property type="entry name" value="NAZO FAMILY MEMBER"/>
    <property type="match status" value="1"/>
</dbReference>
<proteinExistence type="inferred from homology"/>
<comment type="caution">
    <text evidence="2">The sequence shown here is derived from an EMBL/GenBank/DDBJ whole genome shotgun (WGS) entry which is preliminary data.</text>
</comment>
<protein>
    <submittedName>
        <fullName evidence="2">Protein C19orf12 like protein</fullName>
    </submittedName>
</protein>
<reference evidence="2" key="2">
    <citation type="submission" date="2020-06" db="EMBL/GenBank/DDBJ databases">
        <authorList>
            <person name="Sheffer M."/>
        </authorList>
    </citation>
    <scope>NUCLEOTIDE SEQUENCE</scope>
</reference>
<name>A0A8T0EPH3_ARGBR</name>
<comment type="similarity">
    <text evidence="1">Belongs to the C19orf12 family.</text>
</comment>
<organism evidence="2 3">
    <name type="scientific">Argiope bruennichi</name>
    <name type="common">Wasp spider</name>
    <name type="synonym">Aranea bruennichi</name>
    <dbReference type="NCBI Taxonomy" id="94029"/>
    <lineage>
        <taxon>Eukaryota</taxon>
        <taxon>Metazoa</taxon>
        <taxon>Ecdysozoa</taxon>
        <taxon>Arthropoda</taxon>
        <taxon>Chelicerata</taxon>
        <taxon>Arachnida</taxon>
        <taxon>Araneae</taxon>
        <taxon>Araneomorphae</taxon>
        <taxon>Entelegynae</taxon>
        <taxon>Araneoidea</taxon>
        <taxon>Araneidae</taxon>
        <taxon>Argiope</taxon>
    </lineage>
</organism>
<dbReference type="EMBL" id="JABXBU010002227">
    <property type="protein sequence ID" value="KAF8774435.1"/>
    <property type="molecule type" value="Genomic_DNA"/>
</dbReference>
<evidence type="ECO:0000313" key="2">
    <source>
        <dbReference type="EMBL" id="KAF8774435.1"/>
    </source>
</evidence>